<evidence type="ECO:0000256" key="2">
    <source>
        <dbReference type="ARBA" id="ARBA00007883"/>
    </source>
</evidence>
<evidence type="ECO:0000259" key="11">
    <source>
        <dbReference type="Pfam" id="PF21902"/>
    </source>
</evidence>
<feature type="transmembrane region" description="Helical" evidence="8">
    <location>
        <begin position="231"/>
        <end position="252"/>
    </location>
</feature>
<dbReference type="InterPro" id="IPR009637">
    <property type="entry name" value="GPR107/GPR108-like"/>
</dbReference>
<proteinExistence type="inferred from homology"/>
<sequence>MANRNMYEPWLLLAWLLLICNVVRGNQESISQKYHEVCSGMYSKHDYNGKVDPYISFTLNELSLAGEDDNGEGISVAVFDFQDYEHIGVQLPNGGIQYICDDYALDLGLCDTSSKGQFIIQKTAIDPFTDKQHNLTSPILTFTQQELGMHDKTYSINKTGYYCVTTSSFASSKSKLKATVNFRNAYGQLNASEAYKLPIYAFLATAYAICTLIYAWLCWKHRHELLPLQKYILVFFVFLTADTIFVWTYYVIENQKGNSSVALHVYMIFISIFSAGKMTFTFLLALLISFGYGIVYPKLDRTLLRRCQMFAAFTFAVCIAFLLQKYSQNPESLSNLILITAIPLVLCLFAFYYLTLSSMSKTMAYLKEQNQVVKLGMYRKLITLCYISLFVLFLGLLVSTFAYVGMDTVDMIEQYWKTEFLVSDIWPTFVYFLVFIVFAFFWRPTSTSYLLACSHQLPTDMENVSEFDLDDLNSFSNEALPDRRSHDGYQEQDHSTDIDLASDFEDEPNEHRNTNADDDIFFDVDYGKDAKNDVGHDK</sequence>
<dbReference type="InterPro" id="IPR053938">
    <property type="entry name" value="PTM1-like_N"/>
</dbReference>
<reference evidence="12" key="1">
    <citation type="submission" date="2022-10" db="EMBL/GenBank/DDBJ databases">
        <authorList>
            <person name="Byrne P K."/>
        </authorList>
    </citation>
    <scope>NUCLEOTIDE SEQUENCE</scope>
    <source>
        <strain evidence="12">CBS7001</strain>
    </source>
</reference>
<dbReference type="PANTHER" id="PTHR21229:SF1">
    <property type="entry name" value="GH17801P"/>
    <property type="match status" value="1"/>
</dbReference>
<evidence type="ECO:0000313" key="13">
    <source>
        <dbReference type="Proteomes" id="UP001162090"/>
    </source>
</evidence>
<feature type="transmembrane region" description="Helical" evidence="8">
    <location>
        <begin position="199"/>
        <end position="219"/>
    </location>
</feature>
<evidence type="ECO:0008006" key="14">
    <source>
        <dbReference type="Google" id="ProtNLM"/>
    </source>
</evidence>
<accession>A0AA35NUA8</accession>
<dbReference type="Pfam" id="PF06814">
    <property type="entry name" value="GOST_TM"/>
    <property type="match status" value="1"/>
</dbReference>
<feature type="signal peptide" evidence="9">
    <location>
        <begin position="1"/>
        <end position="25"/>
    </location>
</feature>
<dbReference type="Pfam" id="PF21902">
    <property type="entry name" value="PTM1-like_N"/>
    <property type="match status" value="1"/>
</dbReference>
<dbReference type="EMBL" id="OX365919">
    <property type="protein sequence ID" value="CAI4063758.1"/>
    <property type="molecule type" value="Genomic_DNA"/>
</dbReference>
<evidence type="ECO:0000256" key="1">
    <source>
        <dbReference type="ARBA" id="ARBA00004141"/>
    </source>
</evidence>
<feature type="region of interest" description="Disordered" evidence="7">
    <location>
        <begin position="481"/>
        <end position="518"/>
    </location>
</feature>
<protein>
    <recommendedName>
        <fullName evidence="14">Membrane protein PTM1</fullName>
    </recommendedName>
</protein>
<feature type="compositionally biased region" description="Basic and acidic residues" evidence="7">
    <location>
        <begin position="481"/>
        <end position="497"/>
    </location>
</feature>
<dbReference type="GO" id="GO:0042147">
    <property type="term" value="P:retrograde transport, endosome to Golgi"/>
    <property type="evidence" value="ECO:0007669"/>
    <property type="project" value="TreeGrafter"/>
</dbReference>
<evidence type="ECO:0000259" key="10">
    <source>
        <dbReference type="Pfam" id="PF06814"/>
    </source>
</evidence>
<evidence type="ECO:0000256" key="7">
    <source>
        <dbReference type="SAM" id="MobiDB-lite"/>
    </source>
</evidence>
<feature type="domain" description="PTM1-like N-terminal" evidence="11">
    <location>
        <begin position="36"/>
        <end position="184"/>
    </location>
</feature>
<feature type="domain" description="GOST seven transmembrane" evidence="10">
    <location>
        <begin position="196"/>
        <end position="448"/>
    </location>
</feature>
<feature type="transmembrane region" description="Helical" evidence="8">
    <location>
        <begin position="381"/>
        <end position="405"/>
    </location>
</feature>
<feature type="transmembrane region" description="Helical" evidence="8">
    <location>
        <begin position="336"/>
        <end position="354"/>
    </location>
</feature>
<evidence type="ECO:0000256" key="9">
    <source>
        <dbReference type="SAM" id="SignalP"/>
    </source>
</evidence>
<dbReference type="GO" id="GO:0005794">
    <property type="term" value="C:Golgi apparatus"/>
    <property type="evidence" value="ECO:0007669"/>
    <property type="project" value="TreeGrafter"/>
</dbReference>
<evidence type="ECO:0000256" key="8">
    <source>
        <dbReference type="SAM" id="Phobius"/>
    </source>
</evidence>
<name>A0AA35NUA8_SACUV</name>
<keyword evidence="6 8" id="KW-0472">Membrane</keyword>
<keyword evidence="5 8" id="KW-1133">Transmembrane helix</keyword>
<feature type="transmembrane region" description="Helical" evidence="8">
    <location>
        <begin position="307"/>
        <end position="324"/>
    </location>
</feature>
<evidence type="ECO:0000256" key="4">
    <source>
        <dbReference type="ARBA" id="ARBA00022729"/>
    </source>
</evidence>
<feature type="chain" id="PRO_5041376956" description="Membrane protein PTM1" evidence="9">
    <location>
        <begin position="26"/>
        <end position="538"/>
    </location>
</feature>
<evidence type="ECO:0000256" key="5">
    <source>
        <dbReference type="ARBA" id="ARBA00022989"/>
    </source>
</evidence>
<dbReference type="InterPro" id="IPR053937">
    <property type="entry name" value="GOST_TM"/>
</dbReference>
<keyword evidence="4 9" id="KW-0732">Signal</keyword>
<feature type="transmembrane region" description="Helical" evidence="8">
    <location>
        <begin position="264"/>
        <end position="295"/>
    </location>
</feature>
<dbReference type="Proteomes" id="UP001162090">
    <property type="component" value="Chromosome 8"/>
</dbReference>
<evidence type="ECO:0000256" key="3">
    <source>
        <dbReference type="ARBA" id="ARBA00022692"/>
    </source>
</evidence>
<evidence type="ECO:0000313" key="12">
    <source>
        <dbReference type="EMBL" id="CAI4063758.1"/>
    </source>
</evidence>
<dbReference type="AlphaFoldDB" id="A0AA35NUA8"/>
<dbReference type="PANTHER" id="PTHR21229">
    <property type="entry name" value="LUNG SEVEN TRANSMEMBRANE RECEPTOR"/>
    <property type="match status" value="1"/>
</dbReference>
<comment type="subcellular location">
    <subcellularLocation>
        <location evidence="1">Membrane</location>
        <topology evidence="1">Multi-pass membrane protein</topology>
    </subcellularLocation>
</comment>
<comment type="similarity">
    <text evidence="2">Belongs to the LU7TM family.</text>
</comment>
<organism evidence="12 13">
    <name type="scientific">Saccharomyces uvarum</name>
    <name type="common">Yeast</name>
    <name type="synonym">Saccharomyces bayanus var. uvarum</name>
    <dbReference type="NCBI Taxonomy" id="230603"/>
    <lineage>
        <taxon>Eukaryota</taxon>
        <taxon>Fungi</taxon>
        <taxon>Dikarya</taxon>
        <taxon>Ascomycota</taxon>
        <taxon>Saccharomycotina</taxon>
        <taxon>Saccharomycetes</taxon>
        <taxon>Saccharomycetales</taxon>
        <taxon>Saccharomycetaceae</taxon>
        <taxon>Saccharomyces</taxon>
    </lineage>
</organism>
<feature type="transmembrane region" description="Helical" evidence="8">
    <location>
        <begin position="425"/>
        <end position="442"/>
    </location>
</feature>
<evidence type="ECO:0000256" key="6">
    <source>
        <dbReference type="ARBA" id="ARBA00023136"/>
    </source>
</evidence>
<dbReference type="GO" id="GO:0005829">
    <property type="term" value="C:cytosol"/>
    <property type="evidence" value="ECO:0007669"/>
    <property type="project" value="GOC"/>
</dbReference>
<gene>
    <name evidence="12" type="primary">SUVC08G0280</name>
    <name evidence="12" type="ORF">SUVC_08G0280</name>
</gene>
<keyword evidence="3 8" id="KW-0812">Transmembrane</keyword>
<dbReference type="GO" id="GO:0016020">
    <property type="term" value="C:membrane"/>
    <property type="evidence" value="ECO:0007669"/>
    <property type="project" value="UniProtKB-SubCell"/>
</dbReference>